<proteinExistence type="predicted"/>
<accession>A0A0E9TMM6</accession>
<evidence type="ECO:0000313" key="1">
    <source>
        <dbReference type="EMBL" id="JAH54929.1"/>
    </source>
</evidence>
<name>A0A0E9TMM6_ANGAN</name>
<organism evidence="1">
    <name type="scientific">Anguilla anguilla</name>
    <name type="common">European freshwater eel</name>
    <name type="synonym">Muraena anguilla</name>
    <dbReference type="NCBI Taxonomy" id="7936"/>
    <lineage>
        <taxon>Eukaryota</taxon>
        <taxon>Metazoa</taxon>
        <taxon>Chordata</taxon>
        <taxon>Craniata</taxon>
        <taxon>Vertebrata</taxon>
        <taxon>Euteleostomi</taxon>
        <taxon>Actinopterygii</taxon>
        <taxon>Neopterygii</taxon>
        <taxon>Teleostei</taxon>
        <taxon>Anguilliformes</taxon>
        <taxon>Anguillidae</taxon>
        <taxon>Anguilla</taxon>
    </lineage>
</organism>
<dbReference type="AlphaFoldDB" id="A0A0E9TMM6"/>
<reference evidence="1" key="2">
    <citation type="journal article" date="2015" name="Fish Shellfish Immunol.">
        <title>Early steps in the European eel (Anguilla anguilla)-Vibrio vulnificus interaction in the gills: Role of the RtxA13 toxin.</title>
        <authorList>
            <person name="Callol A."/>
            <person name="Pajuelo D."/>
            <person name="Ebbesson L."/>
            <person name="Teles M."/>
            <person name="MacKenzie S."/>
            <person name="Amaro C."/>
        </authorList>
    </citation>
    <scope>NUCLEOTIDE SEQUENCE</scope>
</reference>
<protein>
    <submittedName>
        <fullName evidence="1">Uncharacterized protein</fullName>
    </submittedName>
</protein>
<dbReference type="EMBL" id="GBXM01053648">
    <property type="protein sequence ID" value="JAH54929.1"/>
    <property type="molecule type" value="Transcribed_RNA"/>
</dbReference>
<reference evidence="1" key="1">
    <citation type="submission" date="2014-11" db="EMBL/GenBank/DDBJ databases">
        <authorList>
            <person name="Amaro Gonzalez C."/>
        </authorList>
    </citation>
    <scope>NUCLEOTIDE SEQUENCE</scope>
</reference>
<sequence>MYLGSDFSSLRRAHLLLLASWIQNHVLYHTLGLQIPE</sequence>